<dbReference type="InterPro" id="IPR003423">
    <property type="entry name" value="OMP_efflux"/>
</dbReference>
<name>A0ABR5YA62_9SPHN</name>
<evidence type="ECO:0000256" key="2">
    <source>
        <dbReference type="RuleBase" id="RU362097"/>
    </source>
</evidence>
<dbReference type="SUPFAM" id="SSF56954">
    <property type="entry name" value="Outer membrane efflux proteins (OEP)"/>
    <property type="match status" value="1"/>
</dbReference>
<dbReference type="PANTHER" id="PTHR30203:SF25">
    <property type="entry name" value="OUTER MEMBRANE PROTEIN-RELATED"/>
    <property type="match status" value="1"/>
</dbReference>
<protein>
    <submittedName>
        <fullName evidence="3">RND transporter</fullName>
    </submittedName>
</protein>
<comment type="caution">
    <text evidence="3">The sequence shown here is derived from an EMBL/GenBank/DDBJ whole genome shotgun (WGS) entry which is preliminary data.</text>
</comment>
<comment type="subcellular location">
    <subcellularLocation>
        <location evidence="2">Cell membrane</location>
        <topology evidence="2">Lipid-anchor</topology>
    </subcellularLocation>
</comment>
<accession>A0ABR5YA62</accession>
<dbReference type="RefSeq" id="WP_066692034.1">
    <property type="nucleotide sequence ID" value="NZ_CP117025.1"/>
</dbReference>
<comment type="similarity">
    <text evidence="1 2">Belongs to the outer membrane factor (OMF) (TC 1.B.17) family.</text>
</comment>
<keyword evidence="2" id="KW-0564">Palmitate</keyword>
<dbReference type="NCBIfam" id="TIGR01845">
    <property type="entry name" value="outer_NodT"/>
    <property type="match status" value="1"/>
</dbReference>
<evidence type="ECO:0000313" key="4">
    <source>
        <dbReference type="Proteomes" id="UP000076609"/>
    </source>
</evidence>
<gene>
    <name evidence="3" type="ORF">AVT10_04495</name>
</gene>
<evidence type="ECO:0000313" key="3">
    <source>
        <dbReference type="EMBL" id="KZE11512.1"/>
    </source>
</evidence>
<keyword evidence="2" id="KW-0812">Transmembrane</keyword>
<evidence type="ECO:0000256" key="1">
    <source>
        <dbReference type="ARBA" id="ARBA00007613"/>
    </source>
</evidence>
<dbReference type="EMBL" id="LQQO01000034">
    <property type="protein sequence ID" value="KZE11512.1"/>
    <property type="molecule type" value="Genomic_DNA"/>
</dbReference>
<dbReference type="PROSITE" id="PS51257">
    <property type="entry name" value="PROKAR_LIPOPROTEIN"/>
    <property type="match status" value="1"/>
</dbReference>
<proteinExistence type="inferred from homology"/>
<dbReference type="InterPro" id="IPR010131">
    <property type="entry name" value="MdtP/NodT-like"/>
</dbReference>
<sequence length="488" mass="51180">MTTRPLSLIALLLLGACTVGPNYAGPPATAGDAVRRGSFARATDPAFTAAPGLARWWEGLNDPLLTRLVDDALAHSPSIDLALARVREAQAQLTQQRTAQLPSVSANATVLGARLPPIEPGSGSTDVQFYNVGANASWELDLFGGGRRRTEQARATEDARFADLADVQVSLSAAVAQAYVALRDVQARIGLSDATTRLQQQQLTLTRQRLAAGTASQLSVERLQTQLDNTRAQAIPLAAQRDEYCNQLAVLTGRTPGALDATLGPVALVPLPPAQVAVGDPAALIARRPDVRAAERQLAAGTAGIGVARARELPGIRFLGLLGLGGTSPGDIFDLGNIAAIAAPSLSWSFLDFGKARAATRVSEAQRDQADATYRKTVLDALQDAETALSRYGNSRRQLGQLVQAETTARRATALNRQRVAAGTTTLIDQLDVERQQLSATAAVTQARAQLTQYYIAVNKALGLGWTDPVSADAGRSATAATPPPAAG</sequence>
<keyword evidence="2" id="KW-0472">Membrane</keyword>
<dbReference type="Pfam" id="PF02321">
    <property type="entry name" value="OEP"/>
    <property type="match status" value="2"/>
</dbReference>
<keyword evidence="2" id="KW-1134">Transmembrane beta strand</keyword>
<dbReference type="Proteomes" id="UP000076609">
    <property type="component" value="Unassembled WGS sequence"/>
</dbReference>
<reference evidence="4" key="1">
    <citation type="submission" date="2016-01" db="EMBL/GenBank/DDBJ databases">
        <title>Draft genome of Chromobacterium sp. F49.</title>
        <authorList>
            <person name="Hong K.W."/>
        </authorList>
    </citation>
    <scope>NUCLEOTIDE SEQUENCE [LARGE SCALE GENOMIC DNA]</scope>
    <source>
        <strain evidence="4">CN3</strain>
    </source>
</reference>
<dbReference type="PANTHER" id="PTHR30203">
    <property type="entry name" value="OUTER MEMBRANE CATION EFFLUX PROTEIN"/>
    <property type="match status" value="1"/>
</dbReference>
<keyword evidence="2" id="KW-0449">Lipoprotein</keyword>
<dbReference type="Gene3D" id="1.20.1600.10">
    <property type="entry name" value="Outer membrane efflux proteins (OEP)"/>
    <property type="match status" value="1"/>
</dbReference>
<feature type="signal peptide" evidence="2">
    <location>
        <begin position="1"/>
        <end position="24"/>
    </location>
</feature>
<keyword evidence="2" id="KW-0732">Signal</keyword>
<organism evidence="3 4">
    <name type="scientific">Sphingomonas hankookensis</name>
    <dbReference type="NCBI Taxonomy" id="563996"/>
    <lineage>
        <taxon>Bacteria</taxon>
        <taxon>Pseudomonadati</taxon>
        <taxon>Pseudomonadota</taxon>
        <taxon>Alphaproteobacteria</taxon>
        <taxon>Sphingomonadales</taxon>
        <taxon>Sphingomonadaceae</taxon>
        <taxon>Sphingomonas</taxon>
    </lineage>
</organism>
<feature type="chain" id="PRO_5044993196" evidence="2">
    <location>
        <begin position="25"/>
        <end position="488"/>
    </location>
</feature>
<dbReference type="Gene3D" id="2.20.200.10">
    <property type="entry name" value="Outer membrane efflux proteins (OEP)"/>
    <property type="match status" value="1"/>
</dbReference>
<keyword evidence="4" id="KW-1185">Reference proteome</keyword>